<accession>A0A8T0IP78</accession>
<dbReference type="Proteomes" id="UP000822688">
    <property type="component" value="Chromosome 3"/>
</dbReference>
<protein>
    <submittedName>
        <fullName evidence="2">Uncharacterized protein</fullName>
    </submittedName>
</protein>
<comment type="caution">
    <text evidence="2">The sequence shown here is derived from an EMBL/GenBank/DDBJ whole genome shotgun (WGS) entry which is preliminary data.</text>
</comment>
<keyword evidence="3" id="KW-1185">Reference proteome</keyword>
<proteinExistence type="predicted"/>
<name>A0A8T0IP78_CERPU</name>
<sequence length="146" mass="16295">MYRTGRRSGAGIRHFCRYQNDAAPNTMRPPLHMSEEEYEPIYYPVHPPQQSQQPSEGFTPTWELPNGGDYASSDGYRSLMAFNGQQRTAGKPIKRDQERDKKSEGVVDFPHGVSKMDCSPSKLSPSKLRVKAPPNASSLGYLFGGT</sequence>
<reference evidence="2" key="1">
    <citation type="submission" date="2020-06" db="EMBL/GenBank/DDBJ databases">
        <title>WGS assembly of Ceratodon purpureus strain R40.</title>
        <authorList>
            <person name="Carey S.B."/>
            <person name="Jenkins J."/>
            <person name="Shu S."/>
            <person name="Lovell J.T."/>
            <person name="Sreedasyam A."/>
            <person name="Maumus F."/>
            <person name="Tiley G.P."/>
            <person name="Fernandez-Pozo N."/>
            <person name="Barry K."/>
            <person name="Chen C."/>
            <person name="Wang M."/>
            <person name="Lipzen A."/>
            <person name="Daum C."/>
            <person name="Saski C.A."/>
            <person name="Payton A.C."/>
            <person name="Mcbreen J.C."/>
            <person name="Conrad R.E."/>
            <person name="Kollar L.M."/>
            <person name="Olsson S."/>
            <person name="Huttunen S."/>
            <person name="Landis J.B."/>
            <person name="Wickett N.J."/>
            <person name="Johnson M.G."/>
            <person name="Rensing S.A."/>
            <person name="Grimwood J."/>
            <person name="Schmutz J."/>
            <person name="Mcdaniel S.F."/>
        </authorList>
    </citation>
    <scope>NUCLEOTIDE SEQUENCE</scope>
    <source>
        <strain evidence="2">R40</strain>
    </source>
</reference>
<evidence type="ECO:0000256" key="1">
    <source>
        <dbReference type="SAM" id="MobiDB-lite"/>
    </source>
</evidence>
<organism evidence="2 3">
    <name type="scientific">Ceratodon purpureus</name>
    <name type="common">Fire moss</name>
    <name type="synonym">Dicranum purpureum</name>
    <dbReference type="NCBI Taxonomy" id="3225"/>
    <lineage>
        <taxon>Eukaryota</taxon>
        <taxon>Viridiplantae</taxon>
        <taxon>Streptophyta</taxon>
        <taxon>Embryophyta</taxon>
        <taxon>Bryophyta</taxon>
        <taxon>Bryophytina</taxon>
        <taxon>Bryopsida</taxon>
        <taxon>Dicranidae</taxon>
        <taxon>Pseudoditrichales</taxon>
        <taxon>Ditrichaceae</taxon>
        <taxon>Ceratodon</taxon>
    </lineage>
</organism>
<dbReference type="AlphaFoldDB" id="A0A8T0IP78"/>
<dbReference type="EMBL" id="CM026423">
    <property type="protein sequence ID" value="KAG0584243.1"/>
    <property type="molecule type" value="Genomic_DNA"/>
</dbReference>
<feature type="region of interest" description="Disordered" evidence="1">
    <location>
        <begin position="44"/>
        <end position="146"/>
    </location>
</feature>
<gene>
    <name evidence="2" type="ORF">KC19_3G195800</name>
</gene>
<evidence type="ECO:0000313" key="3">
    <source>
        <dbReference type="Proteomes" id="UP000822688"/>
    </source>
</evidence>
<evidence type="ECO:0000313" key="2">
    <source>
        <dbReference type="EMBL" id="KAG0584243.1"/>
    </source>
</evidence>
<feature type="compositionally biased region" description="Basic and acidic residues" evidence="1">
    <location>
        <begin position="93"/>
        <end position="105"/>
    </location>
</feature>